<dbReference type="InterPro" id="IPR023614">
    <property type="entry name" value="Porin_dom_sf"/>
</dbReference>
<dbReference type="Gene3D" id="2.40.160.10">
    <property type="entry name" value="Porin"/>
    <property type="match status" value="1"/>
</dbReference>
<accession>A0A0S7XQ17</accession>
<comment type="caution">
    <text evidence="2">The sequence shown here is derived from an EMBL/GenBank/DDBJ whole genome shotgun (WGS) entry which is preliminary data.</text>
</comment>
<feature type="signal peptide" evidence="1">
    <location>
        <begin position="1"/>
        <end position="26"/>
    </location>
</feature>
<evidence type="ECO:0008006" key="4">
    <source>
        <dbReference type="Google" id="ProtNLM"/>
    </source>
</evidence>
<dbReference type="InterPro" id="IPR010870">
    <property type="entry name" value="Porin_O/P"/>
</dbReference>
<name>A0A0S7XQ17_9BACT</name>
<dbReference type="Pfam" id="PF07396">
    <property type="entry name" value="Porin_O_P"/>
    <property type="match status" value="1"/>
</dbReference>
<proteinExistence type="predicted"/>
<dbReference type="AlphaFoldDB" id="A0A0S7XQ17"/>
<sequence length="375" mass="42133">MNGHKCILAFTLLAFLLCLATASALAEDDGLKIQGWMLNRLYAGPGNAHFEMERISLSAKKKIDTDIDAYVEYYYHHWVNRNVALGSPWFLESAYVNYTDERGNNLRVGKGRNYCFGIVPDYGNRKTSEYGLVAETFTQERIVGVQYFGSTPDKKLDYGIAAYNALKMGSRNSGTDQQVFRDWPPPIEHVVSHLADKGEGDNLEFSARVAAPVVEGGKVGLSYRTGELRPSEISYLFSKNLVPGGTTDDTNRRWGADFDYKGPTGLVAQAEYYDAEASTLDFKGWDVLLGYVPPDDPMGVKFYARYGQLDLNPPAVTTSEYTWDQKQLILSVVKPLRAKKPVWLQLEYIKNDEDPDPVSSERDNDVLFLELFTAF</sequence>
<dbReference type="SUPFAM" id="SSF56935">
    <property type="entry name" value="Porins"/>
    <property type="match status" value="1"/>
</dbReference>
<reference evidence="2 3" key="1">
    <citation type="journal article" date="2015" name="Microbiome">
        <title>Genomic resolution of linkages in carbon, nitrogen, and sulfur cycling among widespread estuary sediment bacteria.</title>
        <authorList>
            <person name="Baker B.J."/>
            <person name="Lazar C.S."/>
            <person name="Teske A.P."/>
            <person name="Dick G.J."/>
        </authorList>
    </citation>
    <scope>NUCLEOTIDE SEQUENCE [LARGE SCALE GENOMIC DNA]</scope>
    <source>
        <strain evidence="2">DG_56</strain>
    </source>
</reference>
<feature type="chain" id="PRO_5006640176" description="Porin domain-containing protein" evidence="1">
    <location>
        <begin position="27"/>
        <end position="375"/>
    </location>
</feature>
<evidence type="ECO:0000313" key="2">
    <source>
        <dbReference type="EMBL" id="KPJ64589.1"/>
    </source>
</evidence>
<evidence type="ECO:0000256" key="1">
    <source>
        <dbReference type="SAM" id="SignalP"/>
    </source>
</evidence>
<organism evidence="2 3">
    <name type="scientific">candidate division KD3-62 bacterium DG_56</name>
    <dbReference type="NCBI Taxonomy" id="1704032"/>
    <lineage>
        <taxon>Bacteria</taxon>
        <taxon>candidate division KD3-62</taxon>
    </lineage>
</organism>
<protein>
    <recommendedName>
        <fullName evidence="4">Porin domain-containing protein</fullName>
    </recommendedName>
</protein>
<keyword evidence="1" id="KW-0732">Signal</keyword>
<dbReference type="EMBL" id="LIZY01000018">
    <property type="protein sequence ID" value="KPJ64589.1"/>
    <property type="molecule type" value="Genomic_DNA"/>
</dbReference>
<dbReference type="Proteomes" id="UP000052020">
    <property type="component" value="Unassembled WGS sequence"/>
</dbReference>
<gene>
    <name evidence="2" type="ORF">AMK68_01260</name>
</gene>
<evidence type="ECO:0000313" key="3">
    <source>
        <dbReference type="Proteomes" id="UP000052020"/>
    </source>
</evidence>